<dbReference type="PROSITE" id="PS01156">
    <property type="entry name" value="TONB_DEPENDENT_REC_2"/>
    <property type="match status" value="1"/>
</dbReference>
<dbReference type="InterPro" id="IPR010917">
    <property type="entry name" value="TonB_rcpt_CS"/>
</dbReference>
<dbReference type="EMBL" id="PQLX01000002">
    <property type="protein sequence ID" value="POU66830.1"/>
    <property type="molecule type" value="Genomic_DNA"/>
</dbReference>
<keyword evidence="8" id="KW-0406">Ion transport</keyword>
<evidence type="ECO:0000256" key="7">
    <source>
        <dbReference type="ARBA" id="ARBA00023004"/>
    </source>
</evidence>
<evidence type="ECO:0000256" key="14">
    <source>
        <dbReference type="PROSITE-ProRule" id="PRU10144"/>
    </source>
</evidence>
<keyword evidence="3 12" id="KW-1134">Transmembrane beta strand</keyword>
<keyword evidence="4" id="KW-0410">Iron transport</keyword>
<keyword evidence="7" id="KW-0408">Iron</keyword>
<dbReference type="InterPro" id="IPR010916">
    <property type="entry name" value="TonB_box_CS"/>
</dbReference>
<evidence type="ECO:0000313" key="19">
    <source>
        <dbReference type="Proteomes" id="UP000237003"/>
    </source>
</evidence>
<evidence type="ECO:0000256" key="4">
    <source>
        <dbReference type="ARBA" id="ARBA00022496"/>
    </source>
</evidence>
<dbReference type="AlphaFoldDB" id="A0A2S4S094"/>
<evidence type="ECO:0000256" key="1">
    <source>
        <dbReference type="ARBA" id="ARBA00004571"/>
    </source>
</evidence>
<evidence type="ECO:0000256" key="10">
    <source>
        <dbReference type="ARBA" id="ARBA00023136"/>
    </source>
</evidence>
<accession>A0A2S4S094</accession>
<evidence type="ECO:0000256" key="2">
    <source>
        <dbReference type="ARBA" id="ARBA00022448"/>
    </source>
</evidence>
<dbReference type="InterPro" id="IPR036942">
    <property type="entry name" value="Beta-barrel_TonB_sf"/>
</dbReference>
<dbReference type="Pfam" id="PF00593">
    <property type="entry name" value="TonB_dep_Rec_b-barrel"/>
    <property type="match status" value="1"/>
</dbReference>
<evidence type="ECO:0000256" key="3">
    <source>
        <dbReference type="ARBA" id="ARBA00022452"/>
    </source>
</evidence>
<reference evidence="18 19" key="1">
    <citation type="submission" date="2018-01" db="EMBL/GenBank/DDBJ databases">
        <title>Complete genome sequences of 14 Citrobacter spp. isolated from plant in Canada.</title>
        <authorList>
            <person name="Bhandare S.G."/>
            <person name="Colavecchio A."/>
            <person name="Jeukens J."/>
            <person name="Emond-Rheault J.-G."/>
            <person name="Freschi L."/>
            <person name="Hamel J."/>
            <person name="Kukavica-Ibrulj I."/>
            <person name="Levesque R."/>
            <person name="Goodridge L."/>
        </authorList>
    </citation>
    <scope>NUCLEOTIDE SEQUENCE [LARGE SCALE GENOMIC DNA]</scope>
    <source>
        <strain evidence="18 19">S1285</strain>
    </source>
</reference>
<keyword evidence="10 12" id="KW-0472">Membrane</keyword>
<keyword evidence="2 12" id="KW-0813">Transport</keyword>
<evidence type="ECO:0000256" key="13">
    <source>
        <dbReference type="PROSITE-ProRule" id="PRU10143"/>
    </source>
</evidence>
<feature type="short sequence motif" description="TonB C-terminal box" evidence="14">
    <location>
        <begin position="684"/>
        <end position="701"/>
    </location>
</feature>
<evidence type="ECO:0000256" key="5">
    <source>
        <dbReference type="ARBA" id="ARBA00022692"/>
    </source>
</evidence>
<name>A0A2S4S094_CITAM</name>
<comment type="caution">
    <text evidence="18">The sequence shown here is derived from an EMBL/GenBank/DDBJ whole genome shotgun (WGS) entry which is preliminary data.</text>
</comment>
<keyword evidence="9 13" id="KW-0798">TonB box</keyword>
<dbReference type="Proteomes" id="UP000237003">
    <property type="component" value="Unassembled WGS sequence"/>
</dbReference>
<dbReference type="Pfam" id="PF07715">
    <property type="entry name" value="Plug"/>
    <property type="match status" value="1"/>
</dbReference>
<keyword evidence="6" id="KW-0732">Signal</keyword>
<dbReference type="PROSITE" id="PS00430">
    <property type="entry name" value="TONB_DEPENDENT_REC_1"/>
    <property type="match status" value="1"/>
</dbReference>
<sequence>MSELKSDKVPTKLLKHRQHGIPNTCRISSIILGLYVFAAGDVMAAEEITKRNAREENTDPDTIIVTGEKVARTIYDTSASVEVFDESRIRAMPGASQVSDLLKMTANVLDTGIGNDLPTVRGIDGSGPANGANAFLNGTRPRLNLSLDGRSLTYNELAFGPQSLWDMERVEVYRGPQSYIQGRNAVAGAIVMSSKDPTFDWESSVKAGGGNQSSTVASAMLSGPIIEEQLAFRLSADRQRRDSFVNLISYEPVGDPREVEATNLRGKLLFNPAGIRELTTRLTVNHFDSRAPQNETLSPANHTSPRFDKRRPVFETTSTSGIWDIAWESSERMRFENKFIYTDFDNHRLTVKTLPWADINGKEVQTEPLARFGTKGDRFQGLLGGRYFHASQDEFVNLLGGSQFKDKTETWSAFGEVTWAVSPHVDITAASRVEREHRQRKGGSARKVDFDETWDVFLPKLDVAWKPLSQQTYGVKVSRGYNAGGAGMTFVAPLINYTYDPEYVWNYELYSRHGIKDWDLELTTNLFYNDYKDMQLPYYLNSSSNSMVIRNADKVETYGAEFGAIWKPTLDFELNSAVGVLKTKIKKFSSSGIDGHELPRAPSLTANLGAKYMLMPGLELSGDVRFTDTYYSQYDNDSRGEIPSSWIANMQLAYTFTHGRVSVFAQNLFDSDKRIMVIDNDVSTAVLQRPRLVGVAVQLDF</sequence>
<dbReference type="InterPro" id="IPR039426">
    <property type="entry name" value="TonB-dep_rcpt-like"/>
</dbReference>
<dbReference type="PANTHER" id="PTHR32552">
    <property type="entry name" value="FERRICHROME IRON RECEPTOR-RELATED"/>
    <property type="match status" value="1"/>
</dbReference>
<dbReference type="OrthoDB" id="127311at2"/>
<gene>
    <name evidence="18" type="ORF">C3430_08595</name>
</gene>
<evidence type="ECO:0000256" key="15">
    <source>
        <dbReference type="RuleBase" id="RU003357"/>
    </source>
</evidence>
<evidence type="ECO:0000259" key="17">
    <source>
        <dbReference type="Pfam" id="PF07715"/>
    </source>
</evidence>
<keyword evidence="5 12" id="KW-0812">Transmembrane</keyword>
<proteinExistence type="inferred from homology"/>
<dbReference type="CDD" id="cd01347">
    <property type="entry name" value="ligand_gated_channel"/>
    <property type="match status" value="1"/>
</dbReference>
<dbReference type="PANTHER" id="PTHR32552:SF81">
    <property type="entry name" value="TONB-DEPENDENT OUTER MEMBRANE RECEPTOR"/>
    <property type="match status" value="1"/>
</dbReference>
<keyword evidence="18" id="KW-0675">Receptor</keyword>
<dbReference type="InterPro" id="IPR012910">
    <property type="entry name" value="Plug_dom"/>
</dbReference>
<evidence type="ECO:0000256" key="9">
    <source>
        <dbReference type="ARBA" id="ARBA00023077"/>
    </source>
</evidence>
<feature type="short sequence motif" description="TonB box" evidence="13">
    <location>
        <begin position="62"/>
        <end position="68"/>
    </location>
</feature>
<evidence type="ECO:0000256" key="8">
    <source>
        <dbReference type="ARBA" id="ARBA00023065"/>
    </source>
</evidence>
<evidence type="ECO:0000256" key="11">
    <source>
        <dbReference type="ARBA" id="ARBA00023237"/>
    </source>
</evidence>
<protein>
    <submittedName>
        <fullName evidence="18">TonB-dependent receptor</fullName>
    </submittedName>
</protein>
<dbReference type="PROSITE" id="PS52016">
    <property type="entry name" value="TONB_DEPENDENT_REC_3"/>
    <property type="match status" value="1"/>
</dbReference>
<evidence type="ECO:0000256" key="12">
    <source>
        <dbReference type="PROSITE-ProRule" id="PRU01360"/>
    </source>
</evidence>
<comment type="subcellular location">
    <subcellularLocation>
        <location evidence="1 12">Cell outer membrane</location>
        <topology evidence="1 12">Multi-pass membrane protein</topology>
    </subcellularLocation>
</comment>
<dbReference type="RefSeq" id="WP_103776522.1">
    <property type="nucleotide sequence ID" value="NZ_PQLX01000002.1"/>
</dbReference>
<organism evidence="18 19">
    <name type="scientific">Citrobacter amalonaticus</name>
    <dbReference type="NCBI Taxonomy" id="35703"/>
    <lineage>
        <taxon>Bacteria</taxon>
        <taxon>Pseudomonadati</taxon>
        <taxon>Pseudomonadota</taxon>
        <taxon>Gammaproteobacteria</taxon>
        <taxon>Enterobacterales</taxon>
        <taxon>Enterobacteriaceae</taxon>
        <taxon>Citrobacter</taxon>
    </lineage>
</organism>
<comment type="similarity">
    <text evidence="12 15">Belongs to the TonB-dependent receptor family.</text>
</comment>
<keyword evidence="11 12" id="KW-0998">Cell outer membrane</keyword>
<dbReference type="SUPFAM" id="SSF56935">
    <property type="entry name" value="Porins"/>
    <property type="match status" value="1"/>
</dbReference>
<evidence type="ECO:0000259" key="16">
    <source>
        <dbReference type="Pfam" id="PF00593"/>
    </source>
</evidence>
<dbReference type="InterPro" id="IPR000531">
    <property type="entry name" value="Beta-barrel_TonB"/>
</dbReference>
<dbReference type="Gene3D" id="2.40.170.20">
    <property type="entry name" value="TonB-dependent receptor, beta-barrel domain"/>
    <property type="match status" value="1"/>
</dbReference>
<dbReference type="GO" id="GO:0009279">
    <property type="term" value="C:cell outer membrane"/>
    <property type="evidence" value="ECO:0007669"/>
    <property type="project" value="UniProtKB-SubCell"/>
</dbReference>
<feature type="domain" description="TonB-dependent receptor-like beta-barrel" evidence="16">
    <location>
        <begin position="283"/>
        <end position="668"/>
    </location>
</feature>
<feature type="domain" description="TonB-dependent receptor plug" evidence="17">
    <location>
        <begin position="74"/>
        <end position="189"/>
    </location>
</feature>
<dbReference type="GO" id="GO:0006826">
    <property type="term" value="P:iron ion transport"/>
    <property type="evidence" value="ECO:0007669"/>
    <property type="project" value="UniProtKB-KW"/>
</dbReference>
<evidence type="ECO:0000313" key="18">
    <source>
        <dbReference type="EMBL" id="POU66830.1"/>
    </source>
</evidence>
<evidence type="ECO:0000256" key="6">
    <source>
        <dbReference type="ARBA" id="ARBA00022729"/>
    </source>
</evidence>